<evidence type="ECO:0000256" key="2">
    <source>
        <dbReference type="ARBA" id="ARBA00004496"/>
    </source>
</evidence>
<sequence length="545" mass="61104">MGLSTSLFWSAWEEIVRYRFFGLGQDINLTSEDQETTLRTGSFKKPDLQNTPKANGSDKLIRKNSISWKASEPLKAMLETSLSFKGLVQDIKKSQSNDSDAKVNGLIHKPIPTLSLPEPAVLVSPRPLCELDAAAVKLQKVYKSYRTRRNLADCAVVVEELWWKALDFAALKRSSVSFFNDEKPETAVSRWARARTRAAKVGKGLSKDEKAQKLALQHWLEAIDPRHRYGHNLHMYYDVWFESESTQPFFYWLDVGDGKELNIEKCPRISLQRQCIQYLGPKEREAYEVIVENGKLVYKQSGIFVETIEGSKWIFVLSTSRALYVGQKKKGVFQHSSFLAGGATTAAGRLVAHSGILEAIWPYSGHYHPTEENFREFIGFLEEHHVDLSNVKRCAIDDDCPSFKVPEEESQPKPVTGLATTTQSVEISTADIDGPARERAIAADSQEDEDTNDVNEDAPVFSMTKRLSCKWTTGTGPRIGCVRDYPTDLQFRALEQVNLSPRVVSGSFGTYGPIPSPRPSPKVRLSPRLAYMGLPSPRTPIAIAN</sequence>
<evidence type="ECO:0000256" key="4">
    <source>
        <dbReference type="ARBA" id="ARBA00023242"/>
    </source>
</evidence>
<dbReference type="Proteomes" id="UP001642360">
    <property type="component" value="Unassembled WGS sequence"/>
</dbReference>
<gene>
    <name evidence="5" type="ORF">ILEXP_LOCUS47000</name>
</gene>
<evidence type="ECO:0000313" key="5">
    <source>
        <dbReference type="EMBL" id="CAK9177137.1"/>
    </source>
</evidence>
<dbReference type="PANTHER" id="PTHR31250:SF27">
    <property type="entry name" value="IQ DOMAIN-CONTAINING PROTEIN IQM5"/>
    <property type="match status" value="1"/>
</dbReference>
<organism evidence="5 6">
    <name type="scientific">Ilex paraguariensis</name>
    <name type="common">yerba mate</name>
    <dbReference type="NCBI Taxonomy" id="185542"/>
    <lineage>
        <taxon>Eukaryota</taxon>
        <taxon>Viridiplantae</taxon>
        <taxon>Streptophyta</taxon>
        <taxon>Embryophyta</taxon>
        <taxon>Tracheophyta</taxon>
        <taxon>Spermatophyta</taxon>
        <taxon>Magnoliopsida</taxon>
        <taxon>eudicotyledons</taxon>
        <taxon>Gunneridae</taxon>
        <taxon>Pentapetalae</taxon>
        <taxon>asterids</taxon>
        <taxon>campanulids</taxon>
        <taxon>Aquifoliales</taxon>
        <taxon>Aquifoliaceae</taxon>
        <taxon>Ilex</taxon>
    </lineage>
</organism>
<accession>A0ABC8U5V7</accession>
<dbReference type="GO" id="GO:0005634">
    <property type="term" value="C:nucleus"/>
    <property type="evidence" value="ECO:0007669"/>
    <property type="project" value="UniProtKB-SubCell"/>
</dbReference>
<reference evidence="5 6" key="1">
    <citation type="submission" date="2024-02" db="EMBL/GenBank/DDBJ databases">
        <authorList>
            <person name="Vignale AGUSTIN F."/>
            <person name="Sosa J E."/>
            <person name="Modenutti C."/>
        </authorList>
    </citation>
    <scope>NUCLEOTIDE SEQUENCE [LARGE SCALE GENOMIC DNA]</scope>
</reference>
<dbReference type="InterPro" id="IPR044159">
    <property type="entry name" value="IQM"/>
</dbReference>
<keyword evidence="6" id="KW-1185">Reference proteome</keyword>
<evidence type="ECO:0000256" key="3">
    <source>
        <dbReference type="ARBA" id="ARBA00022490"/>
    </source>
</evidence>
<evidence type="ECO:0008006" key="7">
    <source>
        <dbReference type="Google" id="ProtNLM"/>
    </source>
</evidence>
<comment type="subcellular location">
    <subcellularLocation>
        <location evidence="2">Cytoplasm</location>
    </subcellularLocation>
    <subcellularLocation>
        <location evidence="1">Nucleus</location>
    </subcellularLocation>
</comment>
<comment type="caution">
    <text evidence="5">The sequence shown here is derived from an EMBL/GenBank/DDBJ whole genome shotgun (WGS) entry which is preliminary data.</text>
</comment>
<evidence type="ECO:0000313" key="6">
    <source>
        <dbReference type="Proteomes" id="UP001642360"/>
    </source>
</evidence>
<dbReference type="EMBL" id="CAUOFW020006969">
    <property type="protein sequence ID" value="CAK9177137.1"/>
    <property type="molecule type" value="Genomic_DNA"/>
</dbReference>
<keyword evidence="4" id="KW-0539">Nucleus</keyword>
<dbReference type="GO" id="GO:0005737">
    <property type="term" value="C:cytoplasm"/>
    <property type="evidence" value="ECO:0007669"/>
    <property type="project" value="UniProtKB-SubCell"/>
</dbReference>
<keyword evidence="3" id="KW-0963">Cytoplasm</keyword>
<evidence type="ECO:0000256" key="1">
    <source>
        <dbReference type="ARBA" id="ARBA00004123"/>
    </source>
</evidence>
<dbReference type="PANTHER" id="PTHR31250">
    <property type="entry name" value="IQ DOMAIN-CONTAINING PROTEIN IQM3"/>
    <property type="match status" value="1"/>
</dbReference>
<dbReference type="AlphaFoldDB" id="A0ABC8U5V7"/>
<proteinExistence type="predicted"/>
<protein>
    <recommendedName>
        <fullName evidence="7">IQ domain-containing protein IQM1-like</fullName>
    </recommendedName>
</protein>
<name>A0ABC8U5V7_9AQUA</name>